<dbReference type="PROSITE" id="PS00108">
    <property type="entry name" value="PROTEIN_KINASE_ST"/>
    <property type="match status" value="1"/>
</dbReference>
<evidence type="ECO:0000313" key="10">
    <source>
        <dbReference type="Proteomes" id="UP000054383"/>
    </source>
</evidence>
<dbReference type="GO" id="GO:0005524">
    <property type="term" value="F:ATP binding"/>
    <property type="evidence" value="ECO:0007669"/>
    <property type="project" value="UniProtKB-UniRule"/>
</dbReference>
<keyword evidence="2" id="KW-0808">Transferase</keyword>
<dbReference type="Gene3D" id="1.10.510.10">
    <property type="entry name" value="Transferase(Phosphotransferase) domain 1"/>
    <property type="match status" value="1"/>
</dbReference>
<feature type="binding site" evidence="6">
    <location>
        <position position="323"/>
    </location>
    <ligand>
        <name>ATP</name>
        <dbReference type="ChEBI" id="CHEBI:30616"/>
    </ligand>
</feature>
<dbReference type="PANTHER" id="PTHR24345">
    <property type="entry name" value="SERINE/THREONINE-PROTEIN KINASE PLK"/>
    <property type="match status" value="1"/>
</dbReference>
<evidence type="ECO:0000256" key="7">
    <source>
        <dbReference type="SAM" id="MobiDB-lite"/>
    </source>
</evidence>
<reference evidence="9 10" key="1">
    <citation type="submission" date="2015-04" db="EMBL/GenBank/DDBJ databases">
        <authorList>
            <person name="Syromyatnikov M.Y."/>
            <person name="Popov V.N."/>
        </authorList>
    </citation>
    <scope>NUCLEOTIDE SEQUENCE [LARGE SCALE GENOMIC DNA]</scope>
    <source>
        <strain evidence="9">WF-38-12</strain>
    </source>
</reference>
<dbReference type="PROSITE" id="PS00107">
    <property type="entry name" value="PROTEIN_KINASE_ATP"/>
    <property type="match status" value="1"/>
</dbReference>
<feature type="compositionally biased region" description="Low complexity" evidence="7">
    <location>
        <begin position="124"/>
        <end position="135"/>
    </location>
</feature>
<evidence type="ECO:0000256" key="3">
    <source>
        <dbReference type="ARBA" id="ARBA00022741"/>
    </source>
</evidence>
<evidence type="ECO:0000256" key="5">
    <source>
        <dbReference type="ARBA" id="ARBA00022840"/>
    </source>
</evidence>
<dbReference type="SUPFAM" id="SSF56112">
    <property type="entry name" value="Protein kinase-like (PK-like)"/>
    <property type="match status" value="1"/>
</dbReference>
<feature type="region of interest" description="Disordered" evidence="7">
    <location>
        <begin position="190"/>
        <end position="248"/>
    </location>
</feature>
<feature type="compositionally biased region" description="Polar residues" evidence="7">
    <location>
        <begin position="112"/>
        <end position="123"/>
    </location>
</feature>
<keyword evidence="3 6" id="KW-0547">Nucleotide-binding</keyword>
<keyword evidence="1" id="KW-0723">Serine/threonine-protein kinase</keyword>
<dbReference type="InterPro" id="IPR008271">
    <property type="entry name" value="Ser/Thr_kinase_AS"/>
</dbReference>
<dbReference type="PANTHER" id="PTHR24345:SF0">
    <property type="entry name" value="CELL CYCLE SERINE_THREONINE-PROTEIN KINASE CDC5_MSD2"/>
    <property type="match status" value="1"/>
</dbReference>
<sequence length="635" mass="70400">MLLSPMSKTQLGSNQQHSIGPCSEGLLYHGLAETTSGLRLESFSKSIACGTIHTSQMLVVPSCPTFCPEALALSPPKPKKLSLRYHASAEPLMLRPSSPHQQDHSKLAPPATDSSPMTASRPQTRSSLSRKSTSSIRSFFRRDNYYRPTKKTSRDGISVYREVVSQQSQESQLQSDSSSLSIPFESISPTEKAGMTASPAPSQTTSPLQKAAGSHKIKFAAPPRPRPSPKKIVRSPTAGCPLQHRDTPDFAIPARVGAGSKSRRLSAELTEDFNVESCELSREYCSGRRMPGRHGKEIGKGTTATVRILYKKGGPKDVRYAVKEFRKCGRNEDKREFEQKIKSEFSIANSLQHPNIVKTIRLCRNHGRWNHVMEHCDRGELYSLIQKGYLGEEDNLCFFKQLLRGVAYLHQHGIAHRDIKPENLLITAEGQLKITDFGVSEVFSGIHPGLRSAGGQCGKLMDGTRKCTPGICGSLPYISPEVVSENGDYDPRSLDVWSCAIVCITLFFHGIPWQTAKPEDAEYAKFLAGWHKFLLRNPKGKITKREFPLCGPAFAALPGNGLHRLVLKMLHPDPELRITIEDALEDRSMRRIECCSPDVDQGTEPDITLDGFGEVDTVGAWRMQKIHNHLPPERS</sequence>
<dbReference type="OMA" id="RIECCSP"/>
<feature type="compositionally biased region" description="Polar residues" evidence="7">
    <location>
        <begin position="199"/>
        <end position="208"/>
    </location>
</feature>
<gene>
    <name evidence="9" type="ORF">PISL3812_04667</name>
</gene>
<dbReference type="Pfam" id="PF00069">
    <property type="entry name" value="Pkinase"/>
    <property type="match status" value="1"/>
</dbReference>
<dbReference type="Proteomes" id="UP000054383">
    <property type="component" value="Unassembled WGS sequence"/>
</dbReference>
<dbReference type="STRING" id="28573.A0A0U1LW59"/>
<feature type="domain" description="Protein kinase" evidence="8">
    <location>
        <begin position="292"/>
        <end position="589"/>
    </location>
</feature>
<dbReference type="InterPro" id="IPR011009">
    <property type="entry name" value="Kinase-like_dom_sf"/>
</dbReference>
<dbReference type="GO" id="GO:0004674">
    <property type="term" value="F:protein serine/threonine kinase activity"/>
    <property type="evidence" value="ECO:0007669"/>
    <property type="project" value="UniProtKB-KW"/>
</dbReference>
<dbReference type="SMART" id="SM00220">
    <property type="entry name" value="S_TKc"/>
    <property type="match status" value="1"/>
</dbReference>
<keyword evidence="5 6" id="KW-0067">ATP-binding</keyword>
<proteinExistence type="predicted"/>
<dbReference type="InterPro" id="IPR000719">
    <property type="entry name" value="Prot_kinase_dom"/>
</dbReference>
<dbReference type="AlphaFoldDB" id="A0A0U1LW59"/>
<evidence type="ECO:0000256" key="2">
    <source>
        <dbReference type="ARBA" id="ARBA00022679"/>
    </source>
</evidence>
<evidence type="ECO:0000259" key="8">
    <source>
        <dbReference type="PROSITE" id="PS50011"/>
    </source>
</evidence>
<name>A0A0U1LW59_TALIS</name>
<evidence type="ECO:0000256" key="1">
    <source>
        <dbReference type="ARBA" id="ARBA00022527"/>
    </source>
</evidence>
<dbReference type="CDD" id="cd13994">
    <property type="entry name" value="STKc_HAL4_like"/>
    <property type="match status" value="1"/>
</dbReference>
<keyword evidence="4 9" id="KW-0418">Kinase</keyword>
<organism evidence="9 10">
    <name type="scientific">Talaromyces islandicus</name>
    <name type="common">Penicillium islandicum</name>
    <dbReference type="NCBI Taxonomy" id="28573"/>
    <lineage>
        <taxon>Eukaryota</taxon>
        <taxon>Fungi</taxon>
        <taxon>Dikarya</taxon>
        <taxon>Ascomycota</taxon>
        <taxon>Pezizomycotina</taxon>
        <taxon>Eurotiomycetes</taxon>
        <taxon>Eurotiomycetidae</taxon>
        <taxon>Eurotiales</taxon>
        <taxon>Trichocomaceae</taxon>
        <taxon>Talaromyces</taxon>
        <taxon>Talaromyces sect. Islandici</taxon>
    </lineage>
</organism>
<protein>
    <submittedName>
        <fullName evidence="9">Putative serine/threonine-protein kinase C70,05c</fullName>
    </submittedName>
</protein>
<feature type="region of interest" description="Disordered" evidence="7">
    <location>
        <begin position="94"/>
        <end position="135"/>
    </location>
</feature>
<dbReference type="EMBL" id="CVMT01000003">
    <property type="protein sequence ID" value="CRG87647.1"/>
    <property type="molecule type" value="Genomic_DNA"/>
</dbReference>
<keyword evidence="10" id="KW-1185">Reference proteome</keyword>
<accession>A0A0U1LW59</accession>
<dbReference type="PROSITE" id="PS50011">
    <property type="entry name" value="PROTEIN_KINASE_DOM"/>
    <property type="match status" value="1"/>
</dbReference>
<evidence type="ECO:0000256" key="4">
    <source>
        <dbReference type="ARBA" id="ARBA00022777"/>
    </source>
</evidence>
<dbReference type="InterPro" id="IPR017441">
    <property type="entry name" value="Protein_kinase_ATP_BS"/>
</dbReference>
<dbReference type="GO" id="GO:0005634">
    <property type="term" value="C:nucleus"/>
    <property type="evidence" value="ECO:0007669"/>
    <property type="project" value="TreeGrafter"/>
</dbReference>
<evidence type="ECO:0000256" key="6">
    <source>
        <dbReference type="PROSITE-ProRule" id="PRU10141"/>
    </source>
</evidence>
<evidence type="ECO:0000313" key="9">
    <source>
        <dbReference type="EMBL" id="CRG87647.1"/>
    </source>
</evidence>
<dbReference type="OrthoDB" id="4062651at2759"/>